<evidence type="ECO:0000259" key="1">
    <source>
        <dbReference type="Pfam" id="PF00551"/>
    </source>
</evidence>
<accession>K6Z5L9</accession>
<dbReference type="Gene3D" id="3.40.50.170">
    <property type="entry name" value="Formyl transferase, N-terminal domain"/>
    <property type="match status" value="1"/>
</dbReference>
<reference evidence="2 3" key="1">
    <citation type="journal article" date="2017" name="Antonie Van Leeuwenhoek">
        <title>Rhizobium rhizosphaerae sp. nov., a novel species isolated from rice rhizosphere.</title>
        <authorList>
            <person name="Zhao J.J."/>
            <person name="Zhang J."/>
            <person name="Zhang R.J."/>
            <person name="Zhang C.W."/>
            <person name="Yin H.Q."/>
            <person name="Zhang X.X."/>
        </authorList>
    </citation>
    <scope>NUCLEOTIDE SEQUENCE [LARGE SCALE GENOMIC DNA]</scope>
    <source>
        <strain evidence="2 3">BSs20135</strain>
    </source>
</reference>
<feature type="domain" description="Formyl transferase N-terminal" evidence="1">
    <location>
        <begin position="242"/>
        <end position="409"/>
    </location>
</feature>
<dbReference type="InterPro" id="IPR002376">
    <property type="entry name" value="Formyl_transf_N"/>
</dbReference>
<protein>
    <recommendedName>
        <fullName evidence="1">Formyl transferase N-terminal domain-containing protein</fullName>
    </recommendedName>
</protein>
<evidence type="ECO:0000313" key="2">
    <source>
        <dbReference type="EMBL" id="GAC18735.1"/>
    </source>
</evidence>
<dbReference type="GO" id="GO:0004479">
    <property type="term" value="F:methionyl-tRNA formyltransferase activity"/>
    <property type="evidence" value="ECO:0007669"/>
    <property type="project" value="TreeGrafter"/>
</dbReference>
<organism evidence="2 3">
    <name type="scientific">Paraglaciecola arctica BSs20135</name>
    <dbReference type="NCBI Taxonomy" id="493475"/>
    <lineage>
        <taxon>Bacteria</taxon>
        <taxon>Pseudomonadati</taxon>
        <taxon>Pseudomonadota</taxon>
        <taxon>Gammaproteobacteria</taxon>
        <taxon>Alteromonadales</taxon>
        <taxon>Alteromonadaceae</taxon>
        <taxon>Paraglaciecola</taxon>
    </lineage>
</organism>
<name>K6Z5L9_9ALTE</name>
<dbReference type="SUPFAM" id="SSF53328">
    <property type="entry name" value="Formyltransferase"/>
    <property type="match status" value="1"/>
</dbReference>
<proteinExistence type="predicted"/>
<dbReference type="EMBL" id="BAEO01000024">
    <property type="protein sequence ID" value="GAC18735.1"/>
    <property type="molecule type" value="Genomic_DNA"/>
</dbReference>
<dbReference type="PANTHER" id="PTHR11138:SF5">
    <property type="entry name" value="METHIONYL-TRNA FORMYLTRANSFERASE, MITOCHONDRIAL"/>
    <property type="match status" value="1"/>
</dbReference>
<dbReference type="STRING" id="493475.GARC_1764"/>
<dbReference type="eggNOG" id="COG0223">
    <property type="taxonomic scope" value="Bacteria"/>
</dbReference>
<evidence type="ECO:0000313" key="3">
    <source>
        <dbReference type="Proteomes" id="UP000006327"/>
    </source>
</evidence>
<dbReference type="Pfam" id="PF00551">
    <property type="entry name" value="Formyl_trans_N"/>
    <property type="match status" value="1"/>
</dbReference>
<gene>
    <name evidence="2" type="ORF">GARC_1764</name>
</gene>
<dbReference type="Proteomes" id="UP000006327">
    <property type="component" value="Unassembled WGS sequence"/>
</dbReference>
<sequence>MYTPYLGLGFIFDWHKSRSSYLTQCPSPVYLELPSNPLHLNVPDTSQHSTEDILVQLCLDLRTEAKMSKHVVYWLPRILKKFEVSKRLYQFYGIEAPHRIVSESSYDKLELYLLLAESLIRAWAIKPISQYINGLLKLVDTLLSQKSQLNRNQSSHLGWLIIAEQMILDTVLKQSNLKKDNAHSIVRLKCDSHSFLDFTQSLTNNSNESPVVDGTYDGKIVLEKSKKILLLCGHTTRSIAYVQALCSANIIPCQIIVYGTSKSKFTSTRTHSNVSIQNMFTPNLELDILQSLDNHGLKYTSTEEQELSAPALLALIREADPDLIIYSGYGGQLVPASILSEFPVLHIHSGWLPDYRGSTTLYYQILDENCCAASAILLDEQIDTGVIVARKRYPIPEKGIDVDHLYDSTIRADLLVETLKQWLDPFKQWNITTQTEDSLPFFIIHPLLKHLALLKIDQEMIDL</sequence>
<dbReference type="InterPro" id="IPR036477">
    <property type="entry name" value="Formyl_transf_N_sf"/>
</dbReference>
<dbReference type="AlphaFoldDB" id="K6Z5L9"/>
<comment type="caution">
    <text evidence="2">The sequence shown here is derived from an EMBL/GenBank/DDBJ whole genome shotgun (WGS) entry which is preliminary data.</text>
</comment>
<dbReference type="PANTHER" id="PTHR11138">
    <property type="entry name" value="METHIONYL-TRNA FORMYLTRANSFERASE"/>
    <property type="match status" value="1"/>
</dbReference>
<keyword evidence="3" id="KW-1185">Reference proteome</keyword>